<evidence type="ECO:0000313" key="15">
    <source>
        <dbReference type="Proteomes" id="UP000243524"/>
    </source>
</evidence>
<dbReference type="NCBIfam" id="TIGR00143">
    <property type="entry name" value="hypF"/>
    <property type="match status" value="1"/>
</dbReference>
<dbReference type="Gene3D" id="3.30.420.360">
    <property type="match status" value="1"/>
</dbReference>
<feature type="domain" description="Acylphosphatase-like" evidence="12">
    <location>
        <begin position="4"/>
        <end position="90"/>
    </location>
</feature>
<dbReference type="PIRSF" id="PIRSF006256">
    <property type="entry name" value="CMPcnvr_hdrg_mat"/>
    <property type="match status" value="1"/>
</dbReference>
<proteinExistence type="inferred from homology"/>
<evidence type="ECO:0000256" key="5">
    <source>
        <dbReference type="ARBA" id="ARBA00022723"/>
    </source>
</evidence>
<dbReference type="Gene3D" id="3.90.870.50">
    <property type="match status" value="1"/>
</dbReference>
<evidence type="ECO:0000256" key="8">
    <source>
        <dbReference type="ARBA" id="ARBA00047645"/>
    </source>
</evidence>
<dbReference type="PROSITE" id="PS51160">
    <property type="entry name" value="ACYLPHOSPHATASE_3"/>
    <property type="match status" value="1"/>
</dbReference>
<comment type="catalytic activity">
    <reaction evidence="8 11">
        <text>an acyl phosphate + H2O = a carboxylate + phosphate + H(+)</text>
        <dbReference type="Rhea" id="RHEA:14965"/>
        <dbReference type="ChEBI" id="CHEBI:15377"/>
        <dbReference type="ChEBI" id="CHEBI:15378"/>
        <dbReference type="ChEBI" id="CHEBI:29067"/>
        <dbReference type="ChEBI" id="CHEBI:43474"/>
        <dbReference type="ChEBI" id="CHEBI:59918"/>
        <dbReference type="EC" id="3.6.1.7"/>
    </reaction>
</comment>
<dbReference type="GO" id="GO:0016743">
    <property type="term" value="F:carboxyl- or carbamoyltransferase activity"/>
    <property type="evidence" value="ECO:0007669"/>
    <property type="project" value="UniProtKB-UniRule"/>
</dbReference>
<dbReference type="InterPro" id="IPR051060">
    <property type="entry name" value="Carbamoyltrans_HypF-like"/>
</dbReference>
<keyword evidence="15" id="KW-1185">Reference proteome</keyword>
<dbReference type="InterPro" id="IPR017945">
    <property type="entry name" value="DHBP_synth_RibB-like_a/b_dom"/>
</dbReference>
<feature type="active site" evidence="11">
    <location>
        <position position="37"/>
    </location>
</feature>
<name>A0A2I0QRL8_9BACI</name>
<keyword evidence="5" id="KW-0479">Metal-binding</keyword>
<dbReference type="SUPFAM" id="SSF54975">
    <property type="entry name" value="Acylphosphatase/BLUF domain-like"/>
    <property type="match status" value="1"/>
</dbReference>
<dbReference type="GO" id="GO:0003998">
    <property type="term" value="F:acylphosphatase activity"/>
    <property type="evidence" value="ECO:0007669"/>
    <property type="project" value="UniProtKB-EC"/>
</dbReference>
<evidence type="ECO:0000256" key="4">
    <source>
        <dbReference type="ARBA" id="ARBA00022598"/>
    </source>
</evidence>
<comment type="caution">
    <text evidence="14">The sequence shown here is derived from an EMBL/GenBank/DDBJ whole genome shotgun (WGS) entry which is preliminary data.</text>
</comment>
<feature type="active site" evidence="11">
    <location>
        <position position="19"/>
    </location>
</feature>
<dbReference type="EC" id="6.2.-.-" evidence="10"/>
<evidence type="ECO:0000256" key="9">
    <source>
        <dbReference type="ARBA" id="ARBA00048220"/>
    </source>
</evidence>
<comment type="pathway">
    <text evidence="1">Protein modification; [NiFe] hydrogenase maturation.</text>
</comment>
<dbReference type="Gene3D" id="3.30.110.120">
    <property type="match status" value="1"/>
</dbReference>
<dbReference type="Gene3D" id="3.30.420.40">
    <property type="match status" value="1"/>
</dbReference>
<evidence type="ECO:0000256" key="11">
    <source>
        <dbReference type="PROSITE-ProRule" id="PRU00520"/>
    </source>
</evidence>
<evidence type="ECO:0000256" key="7">
    <source>
        <dbReference type="ARBA" id="ARBA00022833"/>
    </source>
</evidence>
<dbReference type="Pfam" id="PF00708">
    <property type="entry name" value="Acylphosphatase"/>
    <property type="match status" value="1"/>
</dbReference>
<gene>
    <name evidence="14" type="primary">hypF</name>
    <name evidence="14" type="ORF">CEY16_12565</name>
</gene>
<keyword evidence="11" id="KW-0378">Hydrolase</keyword>
<dbReference type="RefSeq" id="WP_101332728.1">
    <property type="nucleotide sequence ID" value="NZ_PJNH01000004.1"/>
</dbReference>
<dbReference type="InterPro" id="IPR006070">
    <property type="entry name" value="Sua5-like_dom"/>
</dbReference>
<keyword evidence="4" id="KW-0436">Ligase</keyword>
<dbReference type="UniPathway" id="UPA00335"/>
<feature type="domain" description="YrdC-like" evidence="13">
    <location>
        <begin position="201"/>
        <end position="386"/>
    </location>
</feature>
<dbReference type="Pfam" id="PF07503">
    <property type="entry name" value="zf-HYPF"/>
    <property type="match status" value="2"/>
</dbReference>
<dbReference type="Pfam" id="PF17788">
    <property type="entry name" value="HypF_C"/>
    <property type="match status" value="1"/>
</dbReference>
<dbReference type="InterPro" id="IPR041440">
    <property type="entry name" value="HypF_C"/>
</dbReference>
<dbReference type="SUPFAM" id="SSF55821">
    <property type="entry name" value="YrdC/RibB"/>
    <property type="match status" value="1"/>
</dbReference>
<dbReference type="InterPro" id="IPR011125">
    <property type="entry name" value="Znf_HypF"/>
</dbReference>
<dbReference type="InterPro" id="IPR036046">
    <property type="entry name" value="Acylphosphatase-like_dom_sf"/>
</dbReference>
<dbReference type="PROSITE" id="PS51163">
    <property type="entry name" value="YRDC"/>
    <property type="match status" value="1"/>
</dbReference>
<evidence type="ECO:0000256" key="10">
    <source>
        <dbReference type="PIRNR" id="PIRNR006256"/>
    </source>
</evidence>
<dbReference type="GO" id="GO:0051604">
    <property type="term" value="P:protein maturation"/>
    <property type="evidence" value="ECO:0007669"/>
    <property type="project" value="TreeGrafter"/>
</dbReference>
<protein>
    <recommendedName>
        <fullName evidence="10">Carbamoyltransferase</fullName>
        <ecNumber evidence="10">6.2.-.-</ecNumber>
    </recommendedName>
</protein>
<evidence type="ECO:0000256" key="3">
    <source>
        <dbReference type="ARBA" id="ARBA00008097"/>
    </source>
</evidence>
<evidence type="ECO:0000259" key="13">
    <source>
        <dbReference type="PROSITE" id="PS51163"/>
    </source>
</evidence>
<dbReference type="InterPro" id="IPR001792">
    <property type="entry name" value="Acylphosphatase-like_dom"/>
</dbReference>
<dbReference type="GO" id="GO:0003725">
    <property type="term" value="F:double-stranded RNA binding"/>
    <property type="evidence" value="ECO:0007669"/>
    <property type="project" value="InterPro"/>
</dbReference>
<organism evidence="14 15">
    <name type="scientific">Halalkalibacillus sediminis</name>
    <dbReference type="NCBI Taxonomy" id="2018042"/>
    <lineage>
        <taxon>Bacteria</taxon>
        <taxon>Bacillati</taxon>
        <taxon>Bacillota</taxon>
        <taxon>Bacilli</taxon>
        <taxon>Bacillales</taxon>
        <taxon>Bacillaceae</taxon>
        <taxon>Halalkalibacillus</taxon>
    </lineage>
</organism>
<dbReference type="Pfam" id="PF22521">
    <property type="entry name" value="HypF_C_2"/>
    <property type="match status" value="1"/>
</dbReference>
<dbReference type="PANTHER" id="PTHR42959:SF1">
    <property type="entry name" value="CARBAMOYLTRANSFERASE HYPF"/>
    <property type="match status" value="1"/>
</dbReference>
<dbReference type="GO" id="GO:0016874">
    <property type="term" value="F:ligase activity"/>
    <property type="evidence" value="ECO:0007669"/>
    <property type="project" value="UniProtKB-UniRule"/>
</dbReference>
<dbReference type="Proteomes" id="UP000243524">
    <property type="component" value="Unassembled WGS sequence"/>
</dbReference>
<keyword evidence="7" id="KW-0862">Zinc</keyword>
<evidence type="ECO:0000256" key="1">
    <source>
        <dbReference type="ARBA" id="ARBA00004711"/>
    </source>
</evidence>
<evidence type="ECO:0000256" key="6">
    <source>
        <dbReference type="ARBA" id="ARBA00022771"/>
    </source>
</evidence>
<evidence type="ECO:0000313" key="14">
    <source>
        <dbReference type="EMBL" id="PKR76978.1"/>
    </source>
</evidence>
<dbReference type="OrthoDB" id="9808093at2"/>
<sequence length="765" mass="86309">MYKALEITVSGRVQGVGFRPFLYSLAKQYQLTGIVQNNFGSVFIHIEGNEPNLLQMVTDIKREAPPLSKISDLQVQAVSPIHYKDFTIVPSEKSSNSLPLVSSDAAICDKCMEEWRDPENRRFHHPFINCTQCGPRYTIIQDLPYDRIHTTMKDFQMCPECQKEYEDPSNRRHHAQPICCPSCGPKLTLYDCNNKQIADRQDAVTKAIDFLAEGKIVAIKGIGGYHLACDAYQGASIKELRVRKGRPQKPLAVMAKSIETVQRLCNLSKEEEKMLTGTEKPIVVLTERKVDSLPESLSPELTSVGVMLPYTPLHHLLFEGGKLDCLVMTSSNLSGLPIQYEENELEKLSQVCDFYLTHNRPIYLPLDDSVVQLENSETRYIRRARGFVPEPFPTKRDVDQVIALGGQQKNTFAIGKQNHIWVGPHIGDIENEEMIQSFENQLEHFKGWLDLDLEVLAVDKHPQYSTSFLAEKMNCPVISVQHHHAHHVSCMEDNNLTSPTLGLILDGTGYGEDSHIWGFEFLYGDASSFERAAHLTYTPLPGGEKCVKEPWRIATGMILHYWPNDGKEIAERLFPGKQKELSIIEQMVFRGINSPQAGSCGRLFDAVSAILGVCHTSTYEGEAAVKLSDYIMQLPENEAIAHPYPYRLHEDKAGLLELDFSPMIQQIIEDKLTSTPKMKIIQRFHSTIVKSCVDTVLILFEKRPEWNRSVVLSGGSFQNLFLAREIKNQLQKQKVKVYTHKKVPCNDGGLSLGQLIIAATKWNGS</sequence>
<comment type="similarity">
    <text evidence="2">Belongs to the acylphosphatase family.</text>
</comment>
<dbReference type="InterPro" id="IPR055128">
    <property type="entry name" value="HypF_C_2"/>
</dbReference>
<dbReference type="PANTHER" id="PTHR42959">
    <property type="entry name" value="CARBAMOYLTRANSFERASE"/>
    <property type="match status" value="1"/>
</dbReference>
<accession>A0A2I0QRL8</accession>
<dbReference type="InterPro" id="IPR004421">
    <property type="entry name" value="Carbamoyltransferase_HypF"/>
</dbReference>
<comment type="similarity">
    <text evidence="3 10">Belongs to the carbamoyltransferase HypF family.</text>
</comment>
<dbReference type="GO" id="GO:0008270">
    <property type="term" value="F:zinc ion binding"/>
    <property type="evidence" value="ECO:0007669"/>
    <property type="project" value="UniProtKB-KW"/>
</dbReference>
<reference evidence="14 15" key="1">
    <citation type="submission" date="2017-06" db="EMBL/GenBank/DDBJ databases">
        <title>the draft geome sequence of Illustriluteabacillus marina B3227.</title>
        <authorList>
            <person name="He R.-H."/>
            <person name="Du Z.-J."/>
        </authorList>
    </citation>
    <scope>NUCLEOTIDE SEQUENCE [LARGE SCALE GENOMIC DNA]</scope>
    <source>
        <strain evidence="14 15">B3227</strain>
    </source>
</reference>
<dbReference type="PROSITE" id="PS00150">
    <property type="entry name" value="ACYLPHOSPHATASE_1"/>
    <property type="match status" value="1"/>
</dbReference>
<keyword evidence="6" id="KW-0863">Zinc-finger</keyword>
<dbReference type="AlphaFoldDB" id="A0A2I0QRL8"/>
<evidence type="ECO:0000256" key="2">
    <source>
        <dbReference type="ARBA" id="ARBA00005614"/>
    </source>
</evidence>
<dbReference type="Pfam" id="PF01300">
    <property type="entry name" value="Sua5_yciO_yrdC"/>
    <property type="match status" value="1"/>
</dbReference>
<keyword evidence="14" id="KW-0808">Transferase</keyword>
<evidence type="ECO:0000259" key="12">
    <source>
        <dbReference type="PROSITE" id="PS51160"/>
    </source>
</evidence>
<dbReference type="InterPro" id="IPR017968">
    <property type="entry name" value="Acylphosphatase_CS"/>
</dbReference>
<dbReference type="EMBL" id="PJNH01000004">
    <property type="protein sequence ID" value="PKR76978.1"/>
    <property type="molecule type" value="Genomic_DNA"/>
</dbReference>
<comment type="catalytic activity">
    <reaction evidence="9">
        <text>C-terminal L-cysteinyl-[HypE protein] + carbamoyl phosphate + ATP + H2O = C-terminal S-carboxamide-L-cysteinyl-[HypE protein] + AMP + phosphate + diphosphate + H(+)</text>
        <dbReference type="Rhea" id="RHEA:55636"/>
        <dbReference type="Rhea" id="RHEA-COMP:14247"/>
        <dbReference type="Rhea" id="RHEA-COMP:14392"/>
        <dbReference type="ChEBI" id="CHEBI:15377"/>
        <dbReference type="ChEBI" id="CHEBI:15378"/>
        <dbReference type="ChEBI" id="CHEBI:30616"/>
        <dbReference type="ChEBI" id="CHEBI:33019"/>
        <dbReference type="ChEBI" id="CHEBI:43474"/>
        <dbReference type="ChEBI" id="CHEBI:58228"/>
        <dbReference type="ChEBI" id="CHEBI:76913"/>
        <dbReference type="ChEBI" id="CHEBI:139126"/>
        <dbReference type="ChEBI" id="CHEBI:456215"/>
    </reaction>
</comment>